<gene>
    <name evidence="3" type="ORF">Natoc_3560</name>
</gene>
<sequence length="320" mass="35671">MSIRSVLVTGSSGMIGTALTRCLHADGYDVYGADVKSNPWDEELDAATEIVDLREREALRRLPTDVDAVVHLAAHSHVRPLVERPEGALENVTMTFNVLEFARKNDIQNVLFASSREVYGEERQLVYDEANTQADRGESPYAASKIGGEAMVTAFSRSYGITTSIARFANVYGRFDVSNRVIPLFIARSRDGRELAVYGAEKLLDFVFIDDCVDGLFRMIDNHEKVANATVNIASGRGTSLLELAQEIDERTPRESEIVVEPSRTGETSRFIADVEKARRILGYEPEYDLGEGLDETIPWYLDRPSALKRVESYSDESAF</sequence>
<dbReference type="Gene3D" id="3.40.50.720">
    <property type="entry name" value="NAD(P)-binding Rossmann-like Domain"/>
    <property type="match status" value="1"/>
</dbReference>
<feature type="domain" description="NAD-dependent epimerase/dehydratase" evidence="2">
    <location>
        <begin position="6"/>
        <end position="234"/>
    </location>
</feature>
<dbReference type="InterPro" id="IPR036291">
    <property type="entry name" value="NAD(P)-bd_dom_sf"/>
</dbReference>
<evidence type="ECO:0000259" key="2">
    <source>
        <dbReference type="Pfam" id="PF01370"/>
    </source>
</evidence>
<dbReference type="RefSeq" id="WP_015322717.1">
    <property type="nucleotide sequence ID" value="NC_019974.1"/>
</dbReference>
<dbReference type="Proteomes" id="UP000010878">
    <property type="component" value="Chromosome"/>
</dbReference>
<organism evidence="3 4">
    <name type="scientific">Natronococcus occultus SP4</name>
    <dbReference type="NCBI Taxonomy" id="694430"/>
    <lineage>
        <taxon>Archaea</taxon>
        <taxon>Methanobacteriati</taxon>
        <taxon>Methanobacteriota</taxon>
        <taxon>Stenosarchaea group</taxon>
        <taxon>Halobacteria</taxon>
        <taxon>Halobacteriales</taxon>
        <taxon>Natrialbaceae</taxon>
        <taxon>Natronococcus</taxon>
    </lineage>
</organism>
<comment type="similarity">
    <text evidence="1">Belongs to the NAD(P)-dependent epimerase/dehydratase family.</text>
</comment>
<keyword evidence="4" id="KW-1185">Reference proteome</keyword>
<dbReference type="eggNOG" id="arCOG01369">
    <property type="taxonomic scope" value="Archaea"/>
</dbReference>
<dbReference type="KEGG" id="nou:Natoc_3560"/>
<protein>
    <submittedName>
        <fullName evidence="3">Nucleoside-diphosphate-sugar epimerase</fullName>
    </submittedName>
</protein>
<dbReference type="GeneID" id="14402246"/>
<evidence type="ECO:0000313" key="3">
    <source>
        <dbReference type="EMBL" id="AGB39283.1"/>
    </source>
</evidence>
<evidence type="ECO:0000313" key="4">
    <source>
        <dbReference type="Proteomes" id="UP000010878"/>
    </source>
</evidence>
<reference evidence="3 4" key="1">
    <citation type="submission" date="2012-11" db="EMBL/GenBank/DDBJ databases">
        <title>FINISHED of Natronococcus occultus SP4, DSM 3396.</title>
        <authorList>
            <consortium name="DOE Joint Genome Institute"/>
            <person name="Eisen J."/>
            <person name="Huntemann M."/>
            <person name="Wei C.-L."/>
            <person name="Han J."/>
            <person name="Detter J.C."/>
            <person name="Han C."/>
            <person name="Tapia R."/>
            <person name="Chen A."/>
            <person name="Kyrpides N."/>
            <person name="Mavromatis K."/>
            <person name="Markowitz V."/>
            <person name="Szeto E."/>
            <person name="Ivanova N."/>
            <person name="Mikhailova N."/>
            <person name="Ovchinnikova G."/>
            <person name="Pagani I."/>
            <person name="Pati A."/>
            <person name="Goodwin L."/>
            <person name="Nordberg H.P."/>
            <person name="Cantor M.N."/>
            <person name="Hua S.X."/>
            <person name="Woyke T."/>
            <person name="Eisen J."/>
            <person name="Klenk H.-P."/>
            <person name="Klenk H.-P."/>
        </authorList>
    </citation>
    <scope>NUCLEOTIDE SEQUENCE [LARGE SCALE GENOMIC DNA]</scope>
    <source>
        <strain evidence="3 4">SP4</strain>
    </source>
</reference>
<dbReference type="Pfam" id="PF01370">
    <property type="entry name" value="Epimerase"/>
    <property type="match status" value="1"/>
</dbReference>
<name>L0K5B6_9EURY</name>
<evidence type="ECO:0000256" key="1">
    <source>
        <dbReference type="ARBA" id="ARBA00007637"/>
    </source>
</evidence>
<dbReference type="AlphaFoldDB" id="L0K5B6"/>
<dbReference type="InterPro" id="IPR001509">
    <property type="entry name" value="Epimerase_deHydtase"/>
</dbReference>
<dbReference type="PANTHER" id="PTHR43000">
    <property type="entry name" value="DTDP-D-GLUCOSE 4,6-DEHYDRATASE-RELATED"/>
    <property type="match status" value="1"/>
</dbReference>
<dbReference type="HOGENOM" id="CLU_007383_1_7_2"/>
<proteinExistence type="inferred from homology"/>
<dbReference type="SUPFAM" id="SSF51735">
    <property type="entry name" value="NAD(P)-binding Rossmann-fold domains"/>
    <property type="match status" value="1"/>
</dbReference>
<dbReference type="EMBL" id="CP003929">
    <property type="protein sequence ID" value="AGB39283.1"/>
    <property type="molecule type" value="Genomic_DNA"/>
</dbReference>
<dbReference type="STRING" id="694430.Natoc_3560"/>
<accession>L0K5B6</accession>
<dbReference type="OrthoDB" id="200501at2157"/>